<evidence type="ECO:0000256" key="1">
    <source>
        <dbReference type="SAM" id="Phobius"/>
    </source>
</evidence>
<accession>A0A553PQW6</accession>
<feature type="chain" id="PRO_5021949737" evidence="2">
    <location>
        <begin position="19"/>
        <end position="294"/>
    </location>
</feature>
<evidence type="ECO:0000313" key="3">
    <source>
        <dbReference type="EMBL" id="TRY80069.1"/>
    </source>
</evidence>
<dbReference type="Proteomes" id="UP000318571">
    <property type="component" value="Chromosome 6"/>
</dbReference>
<feature type="transmembrane region" description="Helical" evidence="1">
    <location>
        <begin position="273"/>
        <end position="291"/>
    </location>
</feature>
<organism evidence="3 4">
    <name type="scientific">Tigriopus californicus</name>
    <name type="common">Marine copepod</name>
    <dbReference type="NCBI Taxonomy" id="6832"/>
    <lineage>
        <taxon>Eukaryota</taxon>
        <taxon>Metazoa</taxon>
        <taxon>Ecdysozoa</taxon>
        <taxon>Arthropoda</taxon>
        <taxon>Crustacea</taxon>
        <taxon>Multicrustacea</taxon>
        <taxon>Hexanauplia</taxon>
        <taxon>Copepoda</taxon>
        <taxon>Harpacticoida</taxon>
        <taxon>Harpacticidae</taxon>
        <taxon>Tigriopus</taxon>
    </lineage>
</organism>
<feature type="signal peptide" evidence="2">
    <location>
        <begin position="1"/>
        <end position="18"/>
    </location>
</feature>
<name>A0A553PQW6_TIGCA</name>
<keyword evidence="1" id="KW-0812">Transmembrane</keyword>
<keyword evidence="4" id="KW-1185">Reference proteome</keyword>
<keyword evidence="1" id="KW-1133">Transmembrane helix</keyword>
<evidence type="ECO:0000313" key="4">
    <source>
        <dbReference type="Proteomes" id="UP000318571"/>
    </source>
</evidence>
<keyword evidence="2" id="KW-0732">Signal</keyword>
<dbReference type="EMBL" id="VCGU01000002">
    <property type="protein sequence ID" value="TRY80069.1"/>
    <property type="molecule type" value="Genomic_DNA"/>
</dbReference>
<comment type="caution">
    <text evidence="3">The sequence shown here is derived from an EMBL/GenBank/DDBJ whole genome shotgun (WGS) entry which is preliminary data.</text>
</comment>
<proteinExistence type="predicted"/>
<keyword evidence="1" id="KW-0472">Membrane</keyword>
<gene>
    <name evidence="3" type="ORF">TCAL_14801</name>
</gene>
<evidence type="ECO:0000256" key="2">
    <source>
        <dbReference type="SAM" id="SignalP"/>
    </source>
</evidence>
<sequence>MFLITTFLFVSLALKAHSEKLECPTGLQIGSQILRTPSLSALGSSTFYSIVCSSDPFSFDPSASVEIGIQQDFFNVPPQDTQTSGVYQFAMEQMTYKKSCSTRGNVPSQYFVELCRSQESFCGIEVPKVAGGAFNLTHMDALPCETDEEEVDDSVAMDEIVCPYHTDLNGILMAQESPKTVQYCGVCGNQLMCKTRVVSPPINAFLGKLMMYRCEKEPCLQDRLALYPNSSHQRSCGFRFEWSNSIEETIRNMDLIQDECVQMSSATSTSFQIQWLNSIITLCALLILGFMRSC</sequence>
<reference evidence="3 4" key="1">
    <citation type="journal article" date="2018" name="Nat. Ecol. Evol.">
        <title>Genomic signatures of mitonuclear coevolution across populations of Tigriopus californicus.</title>
        <authorList>
            <person name="Barreto F.S."/>
            <person name="Watson E.T."/>
            <person name="Lima T.G."/>
            <person name="Willett C.S."/>
            <person name="Edmands S."/>
            <person name="Li W."/>
            <person name="Burton R.S."/>
        </authorList>
    </citation>
    <scope>NUCLEOTIDE SEQUENCE [LARGE SCALE GENOMIC DNA]</scope>
    <source>
        <strain evidence="3 4">San Diego</strain>
    </source>
</reference>
<protein>
    <submittedName>
        <fullName evidence="3">Uncharacterized protein</fullName>
    </submittedName>
</protein>
<dbReference type="AlphaFoldDB" id="A0A553PQW6"/>